<evidence type="ECO:0000313" key="3">
    <source>
        <dbReference type="Proteomes" id="UP000197535"/>
    </source>
</evidence>
<dbReference type="InterPro" id="IPR009045">
    <property type="entry name" value="Zn_M74/Hedgehog-like"/>
</dbReference>
<dbReference type="EMBL" id="LSTO01000001">
    <property type="protein sequence ID" value="OWW22761.1"/>
    <property type="molecule type" value="Genomic_DNA"/>
</dbReference>
<protein>
    <submittedName>
        <fullName evidence="2">Peptidase M15</fullName>
    </submittedName>
</protein>
<dbReference type="InterPro" id="IPR039561">
    <property type="entry name" value="Peptidase_M15C"/>
</dbReference>
<accession>A0A254TJF4</accession>
<dbReference type="Proteomes" id="UP000197535">
    <property type="component" value="Unassembled WGS sequence"/>
</dbReference>
<evidence type="ECO:0000259" key="1">
    <source>
        <dbReference type="Pfam" id="PF13539"/>
    </source>
</evidence>
<evidence type="ECO:0000313" key="2">
    <source>
        <dbReference type="EMBL" id="OWW22761.1"/>
    </source>
</evidence>
<dbReference type="Gene3D" id="3.30.1380.10">
    <property type="match status" value="1"/>
</dbReference>
<keyword evidence="3" id="KW-1185">Reference proteome</keyword>
<dbReference type="Pfam" id="PF13539">
    <property type="entry name" value="Peptidase_M15_4"/>
    <property type="match status" value="1"/>
</dbReference>
<dbReference type="AlphaFoldDB" id="A0A254TJF4"/>
<reference evidence="2 3" key="1">
    <citation type="submission" date="2016-02" db="EMBL/GenBank/DDBJ databases">
        <authorList>
            <person name="Wen L."/>
            <person name="He K."/>
            <person name="Yang H."/>
        </authorList>
    </citation>
    <scope>NUCLEOTIDE SEQUENCE [LARGE SCALE GENOMIC DNA]</scope>
    <source>
        <strain evidence="2 3">TSA40</strain>
    </source>
</reference>
<comment type="caution">
    <text evidence="2">The sequence shown here is derived from an EMBL/GenBank/DDBJ whole genome shotgun (WGS) entry which is preliminary data.</text>
</comment>
<feature type="domain" description="Peptidase M15C" evidence="1">
    <location>
        <begin position="101"/>
        <end position="165"/>
    </location>
</feature>
<organism evidence="2 3">
    <name type="scientific">Noviherbaspirillum denitrificans</name>
    <dbReference type="NCBI Taxonomy" id="1968433"/>
    <lineage>
        <taxon>Bacteria</taxon>
        <taxon>Pseudomonadati</taxon>
        <taxon>Pseudomonadota</taxon>
        <taxon>Betaproteobacteria</taxon>
        <taxon>Burkholderiales</taxon>
        <taxon>Oxalobacteraceae</taxon>
        <taxon>Noviherbaspirillum</taxon>
    </lineage>
</organism>
<dbReference type="SUPFAM" id="SSF55166">
    <property type="entry name" value="Hedgehog/DD-peptidase"/>
    <property type="match status" value="1"/>
</dbReference>
<proteinExistence type="predicted"/>
<dbReference type="GO" id="GO:0008233">
    <property type="term" value="F:peptidase activity"/>
    <property type="evidence" value="ECO:0007669"/>
    <property type="project" value="InterPro"/>
</dbReference>
<dbReference type="CDD" id="cd14845">
    <property type="entry name" value="L-Ala-D-Glu_peptidase_like"/>
    <property type="match status" value="1"/>
</dbReference>
<gene>
    <name evidence="2" type="ORF">AYR66_08965</name>
</gene>
<sequence>MFLDPLHAPQLDRQQHIQATLTPEALVPPPPLPPSVFIGTERPGLESANRDWSRLDPEFVAAVLKIFARLESRGYPFALLEGYRSPERQDALADSGALVTNARAFQSKHQYGLAIDAAPLRNGRLVISEKEPWAMDAYLALGEEAERAGLTWGGRWKLKDYGHIEAAGAIRSRNRRPSVSG</sequence>
<name>A0A254TJF4_9BURK</name>